<dbReference type="EMBL" id="CM032186">
    <property type="protein sequence ID" value="KAG7091132.1"/>
    <property type="molecule type" value="Genomic_DNA"/>
</dbReference>
<dbReference type="KEGG" id="more:E1B28_010186"/>
<proteinExistence type="predicted"/>
<reference evidence="2" key="1">
    <citation type="journal article" date="2021" name="Genome Biol. Evol.">
        <title>The assembled and annotated genome of the fairy-ring fungus Marasmius oreades.</title>
        <authorList>
            <person name="Hiltunen M."/>
            <person name="Ament-Velasquez S.L."/>
            <person name="Johannesson H."/>
        </authorList>
    </citation>
    <scope>NUCLEOTIDE SEQUENCE</scope>
    <source>
        <strain evidence="2">03SP1</strain>
    </source>
</reference>
<dbReference type="GeneID" id="66079262"/>
<dbReference type="AlphaFoldDB" id="A0A9P7RXA8"/>
<evidence type="ECO:0000256" key="1">
    <source>
        <dbReference type="SAM" id="MobiDB-lite"/>
    </source>
</evidence>
<organism evidence="2 3">
    <name type="scientific">Marasmius oreades</name>
    <name type="common">fairy-ring Marasmius</name>
    <dbReference type="NCBI Taxonomy" id="181124"/>
    <lineage>
        <taxon>Eukaryota</taxon>
        <taxon>Fungi</taxon>
        <taxon>Dikarya</taxon>
        <taxon>Basidiomycota</taxon>
        <taxon>Agaricomycotina</taxon>
        <taxon>Agaricomycetes</taxon>
        <taxon>Agaricomycetidae</taxon>
        <taxon>Agaricales</taxon>
        <taxon>Marasmiineae</taxon>
        <taxon>Marasmiaceae</taxon>
        <taxon>Marasmius</taxon>
    </lineage>
</organism>
<comment type="caution">
    <text evidence="2">The sequence shown here is derived from an EMBL/GenBank/DDBJ whole genome shotgun (WGS) entry which is preliminary data.</text>
</comment>
<name>A0A9P7RXA8_9AGAR</name>
<dbReference type="OrthoDB" id="2653987at2759"/>
<sequence length="80" mass="9372">MRRLSHSHTLDIPLANNWKFQKSKTEPEFPQPSQPVRKRTQAEQDQVDEDARRKAMKDLVGSWNDRLQLISLITTSRVQS</sequence>
<protein>
    <submittedName>
        <fullName evidence="2">Uncharacterized protein</fullName>
    </submittedName>
</protein>
<dbReference type="Proteomes" id="UP001049176">
    <property type="component" value="Chromosome 6"/>
</dbReference>
<evidence type="ECO:0000313" key="2">
    <source>
        <dbReference type="EMBL" id="KAG7091132.1"/>
    </source>
</evidence>
<feature type="region of interest" description="Disordered" evidence="1">
    <location>
        <begin position="19"/>
        <end position="53"/>
    </location>
</feature>
<dbReference type="RefSeq" id="XP_043007602.1">
    <property type="nucleotide sequence ID" value="XM_043155138.1"/>
</dbReference>
<accession>A0A9P7RXA8</accession>
<keyword evidence="3" id="KW-1185">Reference proteome</keyword>
<evidence type="ECO:0000313" key="3">
    <source>
        <dbReference type="Proteomes" id="UP001049176"/>
    </source>
</evidence>
<gene>
    <name evidence="2" type="ORF">E1B28_010186</name>
</gene>